<dbReference type="SUPFAM" id="SSF50978">
    <property type="entry name" value="WD40 repeat-like"/>
    <property type="match status" value="1"/>
</dbReference>
<dbReference type="PROSITE" id="PS50082">
    <property type="entry name" value="WD_REPEATS_2"/>
    <property type="match status" value="2"/>
</dbReference>
<dbReference type="Gene3D" id="3.40.50.1580">
    <property type="entry name" value="Nucleoside phosphorylase domain"/>
    <property type="match status" value="1"/>
</dbReference>
<dbReference type="Proteomes" id="UP001373714">
    <property type="component" value="Unassembled WGS sequence"/>
</dbReference>
<keyword evidence="6" id="KW-1185">Reference proteome</keyword>
<dbReference type="Pfam" id="PF00400">
    <property type="entry name" value="WD40"/>
    <property type="match status" value="3"/>
</dbReference>
<dbReference type="EMBL" id="JAVHNS010000012">
    <property type="protein sequence ID" value="KAK6338577.1"/>
    <property type="molecule type" value="Genomic_DNA"/>
</dbReference>
<evidence type="ECO:0000313" key="6">
    <source>
        <dbReference type="Proteomes" id="UP001373714"/>
    </source>
</evidence>
<dbReference type="GO" id="GO:0003824">
    <property type="term" value="F:catalytic activity"/>
    <property type="evidence" value="ECO:0007669"/>
    <property type="project" value="InterPro"/>
</dbReference>
<proteinExistence type="predicted"/>
<dbReference type="InterPro" id="IPR035994">
    <property type="entry name" value="Nucleoside_phosphorylase_sf"/>
</dbReference>
<dbReference type="InterPro" id="IPR001680">
    <property type="entry name" value="WD40_rpt"/>
</dbReference>
<dbReference type="InterPro" id="IPR019775">
    <property type="entry name" value="WD40_repeat_CS"/>
</dbReference>
<feature type="domain" description="Nephrocystin 3-like N-terminal" evidence="4">
    <location>
        <begin position="358"/>
        <end position="542"/>
    </location>
</feature>
<dbReference type="Gene3D" id="2.130.10.10">
    <property type="entry name" value="YVTN repeat-like/Quinoprotein amine dehydrogenase"/>
    <property type="match status" value="4"/>
</dbReference>
<organism evidence="5 6">
    <name type="scientific">Orbilia blumenaviensis</name>
    <dbReference type="NCBI Taxonomy" id="1796055"/>
    <lineage>
        <taxon>Eukaryota</taxon>
        <taxon>Fungi</taxon>
        <taxon>Dikarya</taxon>
        <taxon>Ascomycota</taxon>
        <taxon>Pezizomycotina</taxon>
        <taxon>Orbiliomycetes</taxon>
        <taxon>Orbiliales</taxon>
        <taxon>Orbiliaceae</taxon>
        <taxon>Orbilia</taxon>
    </lineage>
</organism>
<comment type="caution">
    <text evidence="5">The sequence shown here is derived from an EMBL/GenBank/DDBJ whole genome shotgun (WGS) entry which is preliminary data.</text>
</comment>
<gene>
    <name evidence="5" type="ORF">TWF730_002640</name>
</gene>
<dbReference type="Pfam" id="PF24883">
    <property type="entry name" value="NPHP3_N"/>
    <property type="match status" value="1"/>
</dbReference>
<dbReference type="GO" id="GO:0009116">
    <property type="term" value="P:nucleoside metabolic process"/>
    <property type="evidence" value="ECO:0007669"/>
    <property type="project" value="InterPro"/>
</dbReference>
<dbReference type="InterPro" id="IPR053137">
    <property type="entry name" value="NLR-like"/>
</dbReference>
<evidence type="ECO:0000256" key="2">
    <source>
        <dbReference type="ARBA" id="ARBA00022737"/>
    </source>
</evidence>
<evidence type="ECO:0000256" key="1">
    <source>
        <dbReference type="ARBA" id="ARBA00022574"/>
    </source>
</evidence>
<keyword evidence="1 3" id="KW-0853">WD repeat</keyword>
<dbReference type="SUPFAM" id="SSF50998">
    <property type="entry name" value="Quinoprotein alcohol dehydrogenase-like"/>
    <property type="match status" value="1"/>
</dbReference>
<evidence type="ECO:0000256" key="3">
    <source>
        <dbReference type="PROSITE-ProRule" id="PRU00221"/>
    </source>
</evidence>
<evidence type="ECO:0000259" key="4">
    <source>
        <dbReference type="Pfam" id="PF24883"/>
    </source>
</evidence>
<protein>
    <recommendedName>
        <fullName evidence="4">Nephrocystin 3-like N-terminal domain-containing protein</fullName>
    </recommendedName>
</protein>
<keyword evidence="2" id="KW-0677">Repeat</keyword>
<dbReference type="PANTHER" id="PTHR46082">
    <property type="entry name" value="ATP/GTP-BINDING PROTEIN-RELATED"/>
    <property type="match status" value="1"/>
</dbReference>
<dbReference type="InterPro" id="IPR015943">
    <property type="entry name" value="WD40/YVTN_repeat-like_dom_sf"/>
</dbReference>
<dbReference type="SUPFAM" id="SSF53167">
    <property type="entry name" value="Purine and uridine phosphorylases"/>
    <property type="match status" value="1"/>
</dbReference>
<name>A0AAV9UAG8_9PEZI</name>
<feature type="repeat" description="WD" evidence="3">
    <location>
        <begin position="1167"/>
        <end position="1199"/>
    </location>
</feature>
<reference evidence="5 6" key="1">
    <citation type="submission" date="2019-10" db="EMBL/GenBank/DDBJ databases">
        <authorList>
            <person name="Palmer J.M."/>
        </authorList>
    </citation>
    <scope>NUCLEOTIDE SEQUENCE [LARGE SCALE GENOMIC DNA]</scope>
    <source>
        <strain evidence="5 6">TWF730</strain>
    </source>
</reference>
<evidence type="ECO:0000313" key="5">
    <source>
        <dbReference type="EMBL" id="KAK6338577.1"/>
    </source>
</evidence>
<dbReference type="PROSITE" id="PS00678">
    <property type="entry name" value="WD_REPEATS_1"/>
    <property type="match status" value="1"/>
</dbReference>
<dbReference type="InterPro" id="IPR011047">
    <property type="entry name" value="Quinoprotein_ADH-like_sf"/>
</dbReference>
<dbReference type="InterPro" id="IPR036322">
    <property type="entry name" value="WD40_repeat_dom_sf"/>
</dbReference>
<dbReference type="InterPro" id="IPR056884">
    <property type="entry name" value="NPHP3-like_N"/>
</dbReference>
<dbReference type="PANTHER" id="PTHR46082:SF11">
    <property type="entry name" value="AAA+ ATPASE DOMAIN-CONTAINING PROTEIN-RELATED"/>
    <property type="match status" value="1"/>
</dbReference>
<sequence>MKWERADYTVGWICALPIEKAAAIAVLDEKHEGLPAIAGEEDSNTYTLGRVGHHNVVIACLPAGNYGTNSAATVATHLRRSFPSVKFGLMVGIGGGIPNDENDVRLGDIVVSQPLHGTGGVVQYDFGKRVGEDALNRTGYLNGPPAILLNASASLQAEKSRFDLGSSITAIAAEAEGKDERFAYPNSEDHLYRADYAHIEGKGRQKSTCASCDPSFRIDREEREYDNPIVHYGVIASGNQVIKNAIIRDKIGEDTKAICFEMEAAGLMNQSPCLVIRGICDYSDSHKNKSWQPYAAITAAAYAKELLNHVPLPSNNGFEKSISRPDVSKGLHALSSISRDPEIEKTGIERRKDKLINGSYQWIKESQPFQEWFTTKTQILSLVGGPGKGKTMIMIGIINELESNCRREPPREDGDEHPKYTNLALPSSTQLSYFLCQGTNEHLNSAISVLKGLLLYLARKNEKLAIHLQRRYDSIGEAFGDMVDLNLLQLILFDILDDLSGPSLLFCVDALDECVEGRTELLAFIRRSVEHSMRVKWLISSRPHQDIRSCFASRDSCAEIVLEENQDSVNAAIETYIDSKVADLHYQKAYRLQDKQEIEYVLKEKCGGTFLWVHLACKELELSHALSCEAVSILQEIPQELTNVYARMVEQIKGLDTKTSSRCFDILATAVVVYRPLALGEIGLLSIGVDHLPDVERLAKLCGSFLSVENGAVFFIHQSAKDYLVSARSDLFDKEGLAVGHKAVFRSSLRILTDPRYLKKDIAGLGWPGTPREKIEPAQRALVGNLLYMCSHWARHLECFTAGVPETNTIMKFLKNNFFYWLEALSVSGKLADALLQLDMVQSISVKWDHSKLRETVLDAYEFLKENFSVIEALPLQIYSAALIFTPQQSLTRIVNMSKLSKWLDPGTLVSVRETWDPHQGRVLHSSQRFINSIIYSADGMLIAASCSVFSSDSNSRTTFIRVWDALTGLCRYSFPTSDYYCQSFFSPDNSLVATFTNFGDIIAWDVTTGRKATLLNTGLRSIKNAVFSADWKTLGLSAWNERSQHRETQLWDIAAKKRLLVVKGGSLFADGLMFTPNNKLIIFGFDNDSGSMLLWDAEARTEFIYGPDTQLHGNINSGWHCMSAAVSPNGRLIACHLQGVQVLDLSANKMHDILTNEEDPRLDTRSVSFSPDGKLLMATESDGDLHVWNTSTWQYTYRLKRSVHVAAFSPTDPNLIVAGSKDGTARILSLIPENPSQPNLIERHLAKVQKVVLSPDSRLAASLAGLRYCNGLWYSGGESNPRGKAEVRIWDTSTGVCLHSLGAPHGLAILDINFNPGDNSLLSCYINGQIVSWDPETGQHNRTFNTPSNAYACFKDQNSISISQDGSMFAVCGSNPSTVWLWSAIAGGHLHTFPRKHFEGESYEERPVMEFSPDGKYIAIGHWDSGSGYFELRETISGRSLGFFAEHSYEVTAVKFSPQGNLIASASEDGDIQFFDLRGLPWNETKDESTRYTCISRITHRLYLEDQYSETDDYYSNVLISTRRGRIPRPHLSPIEHCLTVAFSPNGKTLVIAGYDGEIQLCDVTSGKCFRVQQFRQNNRYQDPSRQRKYNRAEIEFSDDINFFIWGYATITRIVVPTSFTWLDGGGPPEKPVREFENSIFLDSYGLYVHGKKLLDIPPVYTPEAFDFKDAGDRKLVSVRFARTMTQVMSYRSLDLVTKLYLTTKAETG</sequence>
<accession>A0AAV9UAG8</accession>
<feature type="repeat" description="WD" evidence="3">
    <location>
        <begin position="1445"/>
        <end position="1479"/>
    </location>
</feature>
<dbReference type="SMART" id="SM00320">
    <property type="entry name" value="WD40"/>
    <property type="match status" value="7"/>
</dbReference>
<dbReference type="PROSITE" id="PS50294">
    <property type="entry name" value="WD_REPEATS_REGION"/>
    <property type="match status" value="1"/>
</dbReference>